<dbReference type="AlphaFoldDB" id="A0A8X6QXP5"/>
<sequence length="118" mass="13632">MSRPFSTSPVVKSFSSTQVSILPIHKCIRLKLPKLNRLYPLLIRLEDSRQIKTVQQKMLYKNISLFPIGRTPKIDIKTSLHKPKVSVSAPSHEDEFHSWLTKDKIESPLILKPFKGRK</sequence>
<protein>
    <submittedName>
        <fullName evidence="1">Uncharacterized protein</fullName>
    </submittedName>
</protein>
<evidence type="ECO:0000313" key="2">
    <source>
        <dbReference type="Proteomes" id="UP000887013"/>
    </source>
</evidence>
<organism evidence="1 2">
    <name type="scientific">Nephila pilipes</name>
    <name type="common">Giant wood spider</name>
    <name type="synonym">Nephila maculata</name>
    <dbReference type="NCBI Taxonomy" id="299642"/>
    <lineage>
        <taxon>Eukaryota</taxon>
        <taxon>Metazoa</taxon>
        <taxon>Ecdysozoa</taxon>
        <taxon>Arthropoda</taxon>
        <taxon>Chelicerata</taxon>
        <taxon>Arachnida</taxon>
        <taxon>Araneae</taxon>
        <taxon>Araneomorphae</taxon>
        <taxon>Entelegynae</taxon>
        <taxon>Araneoidea</taxon>
        <taxon>Nephilidae</taxon>
        <taxon>Nephila</taxon>
    </lineage>
</organism>
<comment type="caution">
    <text evidence="1">The sequence shown here is derived from an EMBL/GenBank/DDBJ whole genome shotgun (WGS) entry which is preliminary data.</text>
</comment>
<reference evidence="1" key="1">
    <citation type="submission" date="2020-08" db="EMBL/GenBank/DDBJ databases">
        <title>Multicomponent nature underlies the extraordinary mechanical properties of spider dragline silk.</title>
        <authorList>
            <person name="Kono N."/>
            <person name="Nakamura H."/>
            <person name="Mori M."/>
            <person name="Yoshida Y."/>
            <person name="Ohtoshi R."/>
            <person name="Malay A.D."/>
            <person name="Moran D.A.P."/>
            <person name="Tomita M."/>
            <person name="Numata K."/>
            <person name="Arakawa K."/>
        </authorList>
    </citation>
    <scope>NUCLEOTIDE SEQUENCE</scope>
</reference>
<keyword evidence="2" id="KW-1185">Reference proteome</keyword>
<proteinExistence type="predicted"/>
<dbReference type="EMBL" id="BMAW01039077">
    <property type="protein sequence ID" value="GFU54374.1"/>
    <property type="molecule type" value="Genomic_DNA"/>
</dbReference>
<evidence type="ECO:0000313" key="1">
    <source>
        <dbReference type="EMBL" id="GFU54374.1"/>
    </source>
</evidence>
<gene>
    <name evidence="1" type="ORF">NPIL_471031</name>
</gene>
<name>A0A8X6QXP5_NEPPI</name>
<dbReference type="Proteomes" id="UP000887013">
    <property type="component" value="Unassembled WGS sequence"/>
</dbReference>
<accession>A0A8X6QXP5</accession>